<name>A0A6M4GYT6_9PROT</name>
<dbReference type="RefSeq" id="WP_171094627.1">
    <property type="nucleotide sequence ID" value="NZ_CP053069.1"/>
</dbReference>
<dbReference type="EC" id="3.5.1.-" evidence="2"/>
<accession>A0A6M4GYT6</accession>
<dbReference type="Pfam" id="PF12697">
    <property type="entry name" value="Abhydrolase_6"/>
    <property type="match status" value="1"/>
</dbReference>
<dbReference type="PANTHER" id="PTHR43798">
    <property type="entry name" value="MONOACYLGLYCEROL LIPASE"/>
    <property type="match status" value="1"/>
</dbReference>
<evidence type="ECO:0000313" key="2">
    <source>
        <dbReference type="EMBL" id="QJR12429.1"/>
    </source>
</evidence>
<feature type="domain" description="AB hydrolase-1" evidence="1">
    <location>
        <begin position="27"/>
        <end position="256"/>
    </location>
</feature>
<dbReference type="GO" id="GO:0016020">
    <property type="term" value="C:membrane"/>
    <property type="evidence" value="ECO:0007669"/>
    <property type="project" value="TreeGrafter"/>
</dbReference>
<reference evidence="2 3" key="1">
    <citation type="submission" date="2020-04" db="EMBL/GenBank/DDBJ databases">
        <title>Usitatibacter rugosus gen. nov., sp. nov. and Usitatibacter palustris sp. nov., novel members of Usitatibacteraceae fam. nov. within the order Nitrosomonadales isolated from soil.</title>
        <authorList>
            <person name="Huber K.J."/>
            <person name="Neumann-Schaal M."/>
            <person name="Geppert A."/>
            <person name="Luckner M."/>
            <person name="Wanner G."/>
            <person name="Overmann J."/>
        </authorList>
    </citation>
    <scope>NUCLEOTIDE SEQUENCE [LARGE SCALE GENOMIC DNA]</scope>
    <source>
        <strain evidence="2 3">0125_3</strain>
    </source>
</reference>
<dbReference type="KEGG" id="uru:DSM104443_03515"/>
<dbReference type="EMBL" id="CP053069">
    <property type="protein sequence ID" value="QJR12429.1"/>
    <property type="molecule type" value="Genomic_DNA"/>
</dbReference>
<dbReference type="InterPro" id="IPR000073">
    <property type="entry name" value="AB_hydrolase_1"/>
</dbReference>
<keyword evidence="2" id="KW-0378">Hydrolase</keyword>
<keyword evidence="3" id="KW-1185">Reference proteome</keyword>
<dbReference type="AlphaFoldDB" id="A0A6M4GYT6"/>
<dbReference type="SUPFAM" id="SSF53474">
    <property type="entry name" value="alpha/beta-Hydrolases"/>
    <property type="match status" value="1"/>
</dbReference>
<gene>
    <name evidence="2" type="primary">tgnD</name>
    <name evidence="2" type="ORF">DSM104443_03515</name>
</gene>
<organism evidence="2 3">
    <name type="scientific">Usitatibacter rugosus</name>
    <dbReference type="NCBI Taxonomy" id="2732067"/>
    <lineage>
        <taxon>Bacteria</taxon>
        <taxon>Pseudomonadati</taxon>
        <taxon>Pseudomonadota</taxon>
        <taxon>Betaproteobacteria</taxon>
        <taxon>Nitrosomonadales</taxon>
        <taxon>Usitatibacteraceae</taxon>
        <taxon>Usitatibacter</taxon>
    </lineage>
</organism>
<dbReference type="Proteomes" id="UP000501534">
    <property type="component" value="Chromosome"/>
</dbReference>
<dbReference type="Gene3D" id="3.40.50.1820">
    <property type="entry name" value="alpha/beta hydrolase"/>
    <property type="match status" value="1"/>
</dbReference>
<sequence>MRFIVEGYPAYAYTGGKPHDPQRPTAVFVHGAAFDHSVWQWQSRYFANHGLSVLAVDLPAHGRSPGNVRRSIEELAQWLSAFIEASGSGPVHLAGHSMGSLIALETALAYPAQLASLALVGSAMPMAVGEPFLAAARDGADAALDMEAVWGHSRHAQLATSAVPGVTLLGASRRLNARAAQGVLAADLAACHGYRADPGALRKLALPVLVLGGKRDQMTPVTATEALAKEIPGARFLALDAGHSMMSEAPREVVAALRSHWLPAAR</sequence>
<dbReference type="GO" id="GO:0016787">
    <property type="term" value="F:hydrolase activity"/>
    <property type="evidence" value="ECO:0007669"/>
    <property type="project" value="UniProtKB-KW"/>
</dbReference>
<dbReference type="PANTHER" id="PTHR43798:SF33">
    <property type="entry name" value="HYDROLASE, PUTATIVE (AFU_ORTHOLOGUE AFUA_2G14860)-RELATED"/>
    <property type="match status" value="1"/>
</dbReference>
<proteinExistence type="predicted"/>
<dbReference type="InterPro" id="IPR029058">
    <property type="entry name" value="AB_hydrolase_fold"/>
</dbReference>
<dbReference type="InterPro" id="IPR050266">
    <property type="entry name" value="AB_hydrolase_sf"/>
</dbReference>
<evidence type="ECO:0000259" key="1">
    <source>
        <dbReference type="Pfam" id="PF12697"/>
    </source>
</evidence>
<dbReference type="PRINTS" id="PR00111">
    <property type="entry name" value="ABHYDROLASE"/>
</dbReference>
<protein>
    <submittedName>
        <fullName evidence="2">(E)-2-((N-methylformamido)methylene)succinate hydrolase</fullName>
        <ecNumber evidence="2">3.5.1.-</ecNumber>
    </submittedName>
</protein>
<evidence type="ECO:0000313" key="3">
    <source>
        <dbReference type="Proteomes" id="UP000501534"/>
    </source>
</evidence>